<protein>
    <submittedName>
        <fullName evidence="2">Uncharacterized protein</fullName>
    </submittedName>
</protein>
<keyword evidence="1" id="KW-0812">Transmembrane</keyword>
<proteinExistence type="predicted"/>
<dbReference type="AlphaFoldDB" id="A0A426WZA2"/>
<dbReference type="Proteomes" id="UP000287651">
    <property type="component" value="Unassembled WGS sequence"/>
</dbReference>
<sequence>MMEGHVGQSYYLTLIDLMLSDGVAAPCGRQSPCQGAATLAAGVTTPTGDRAGHGRLCRRLLVAAPAALATAGRPSKGVVRGRPPLQGVWPWLAALVEGLAMAGHPLYSLLLLRKCSKNR</sequence>
<reference evidence="2 3" key="1">
    <citation type="journal article" date="2014" name="Agronomy (Basel)">
        <title>A Draft Genome Sequence for Ensete ventricosum, the Drought-Tolerant Tree Against Hunger.</title>
        <authorList>
            <person name="Harrison J."/>
            <person name="Moore K.A."/>
            <person name="Paszkiewicz K."/>
            <person name="Jones T."/>
            <person name="Grant M."/>
            <person name="Ambacheew D."/>
            <person name="Muzemil S."/>
            <person name="Studholme D.J."/>
        </authorList>
    </citation>
    <scope>NUCLEOTIDE SEQUENCE [LARGE SCALE GENOMIC DNA]</scope>
</reference>
<accession>A0A426WZA2</accession>
<evidence type="ECO:0000256" key="1">
    <source>
        <dbReference type="SAM" id="Phobius"/>
    </source>
</evidence>
<keyword evidence="1" id="KW-0472">Membrane</keyword>
<gene>
    <name evidence="2" type="ORF">B296_00045283</name>
</gene>
<feature type="transmembrane region" description="Helical" evidence="1">
    <location>
        <begin position="88"/>
        <end position="112"/>
    </location>
</feature>
<keyword evidence="1" id="KW-1133">Transmembrane helix</keyword>
<evidence type="ECO:0000313" key="2">
    <source>
        <dbReference type="EMBL" id="RRT32540.1"/>
    </source>
</evidence>
<name>A0A426WZA2_ENSVE</name>
<evidence type="ECO:0000313" key="3">
    <source>
        <dbReference type="Proteomes" id="UP000287651"/>
    </source>
</evidence>
<comment type="caution">
    <text evidence="2">The sequence shown here is derived from an EMBL/GenBank/DDBJ whole genome shotgun (WGS) entry which is preliminary data.</text>
</comment>
<organism evidence="2 3">
    <name type="scientific">Ensete ventricosum</name>
    <name type="common">Abyssinian banana</name>
    <name type="synonym">Musa ensete</name>
    <dbReference type="NCBI Taxonomy" id="4639"/>
    <lineage>
        <taxon>Eukaryota</taxon>
        <taxon>Viridiplantae</taxon>
        <taxon>Streptophyta</taxon>
        <taxon>Embryophyta</taxon>
        <taxon>Tracheophyta</taxon>
        <taxon>Spermatophyta</taxon>
        <taxon>Magnoliopsida</taxon>
        <taxon>Liliopsida</taxon>
        <taxon>Zingiberales</taxon>
        <taxon>Musaceae</taxon>
        <taxon>Ensete</taxon>
    </lineage>
</organism>
<dbReference type="EMBL" id="AMZH03031596">
    <property type="protein sequence ID" value="RRT32540.1"/>
    <property type="molecule type" value="Genomic_DNA"/>
</dbReference>